<keyword evidence="4" id="KW-0175">Coiled coil</keyword>
<dbReference type="Pfam" id="PF00672">
    <property type="entry name" value="HAMP"/>
    <property type="match status" value="1"/>
</dbReference>
<dbReference type="EMBL" id="CP003257">
    <property type="protein sequence ID" value="AEX85847.1"/>
    <property type="molecule type" value="Genomic_DNA"/>
</dbReference>
<dbReference type="Proteomes" id="UP000007161">
    <property type="component" value="Chromosome"/>
</dbReference>
<organism evidence="8 9">
    <name type="scientific">Marinitoga piezophila (strain DSM 14283 / JCM 11233 / KA3)</name>
    <dbReference type="NCBI Taxonomy" id="443254"/>
    <lineage>
        <taxon>Bacteria</taxon>
        <taxon>Thermotogati</taxon>
        <taxon>Thermotogota</taxon>
        <taxon>Thermotogae</taxon>
        <taxon>Petrotogales</taxon>
        <taxon>Petrotogaceae</taxon>
        <taxon>Marinitoga</taxon>
    </lineage>
</organism>
<reference evidence="9" key="2">
    <citation type="submission" date="2012-01" db="EMBL/GenBank/DDBJ databases">
        <title>Complete sequence of chromosome of Marinitoga piezophila KA3.</title>
        <authorList>
            <person name="Lucas S."/>
            <person name="Han J."/>
            <person name="Lapidus A."/>
            <person name="Cheng J.-F."/>
            <person name="Goodwin L."/>
            <person name="Pitluck S."/>
            <person name="Peters L."/>
            <person name="Mikhailova N."/>
            <person name="Teshima H."/>
            <person name="Detter J.C."/>
            <person name="Han C."/>
            <person name="Tapia R."/>
            <person name="Land M."/>
            <person name="Hauser L."/>
            <person name="Kyrpides N."/>
            <person name="Ivanova N."/>
            <person name="Pagani I."/>
            <person name="Jebbar M."/>
            <person name="Vannier P."/>
            <person name="Oger P."/>
            <person name="Cario A."/>
            <person name="Bartlett D."/>
            <person name="Noll K.M."/>
            <person name="Woyke T."/>
        </authorList>
    </citation>
    <scope>NUCLEOTIDE SEQUENCE [LARGE SCALE GENOMIC DNA]</scope>
    <source>
        <strain evidence="9">DSM 14283 / JCM 11233 / KA3</strain>
    </source>
</reference>
<dbReference type="RefSeq" id="WP_014296918.1">
    <property type="nucleotide sequence ID" value="NC_016751.1"/>
</dbReference>
<dbReference type="InterPro" id="IPR003660">
    <property type="entry name" value="HAMP_dom"/>
</dbReference>
<dbReference type="CDD" id="cd06225">
    <property type="entry name" value="HAMP"/>
    <property type="match status" value="1"/>
</dbReference>
<evidence type="ECO:0000256" key="4">
    <source>
        <dbReference type="SAM" id="Coils"/>
    </source>
</evidence>
<dbReference type="Gene3D" id="1.10.287.950">
    <property type="entry name" value="Methyl-accepting chemotaxis protein"/>
    <property type="match status" value="1"/>
</dbReference>
<evidence type="ECO:0000256" key="1">
    <source>
        <dbReference type="ARBA" id="ARBA00023224"/>
    </source>
</evidence>
<protein>
    <submittedName>
        <fullName evidence="8">Methyl-accepting chemotaxis protein</fullName>
    </submittedName>
</protein>
<keyword evidence="1 3" id="KW-0807">Transducer</keyword>
<dbReference type="OrthoDB" id="45256at2"/>
<dbReference type="PANTHER" id="PTHR32089">
    <property type="entry name" value="METHYL-ACCEPTING CHEMOTAXIS PROTEIN MCPB"/>
    <property type="match status" value="1"/>
</dbReference>
<dbReference type="GO" id="GO:0007165">
    <property type="term" value="P:signal transduction"/>
    <property type="evidence" value="ECO:0007669"/>
    <property type="project" value="UniProtKB-KW"/>
</dbReference>
<evidence type="ECO:0000259" key="7">
    <source>
        <dbReference type="PROSITE" id="PS50885"/>
    </source>
</evidence>
<feature type="domain" description="Methyl-accepting transducer" evidence="6">
    <location>
        <begin position="442"/>
        <end position="678"/>
    </location>
</feature>
<dbReference type="SMART" id="SM00304">
    <property type="entry name" value="HAMP"/>
    <property type="match status" value="1"/>
</dbReference>
<sequence length="728" mass="81438">MKIQGKIMAFFVISLLVVLLAFSGISILNSQKSLKASFTDKLIMARNLKMEFIGNLLEETTSDLEYVRNFEKIKDGFFNASNLFEDFMNVMTLDTIMKTLREIYIEKNPYKDKSQLYDYYYDEKFDKTGFSDEVMSTFYDYSVMHSDLQKDFRDFINIKGYSDLLLISPKGLVLYSVSKNEDFATDLNKANTILSELYRTLKEKNDNEVHFSKIGNYFGKPGFFAGIKVEDEDFGLYGYLVLRINIEKIDKILQDNSGMGETGVTYIVGNDYLMRNNIAGLNTILSQKVETEPVKKALNGESGVLITKNFEGKTVLSAYAPFKFKNIHWAFVSEVSVLEALRSANNVKNILIITSFVILILSIVLSVIFARRISNPLMELSKKVDKFAEGDFTVKFEAKGKDEVAMITNSLKNMTENLRNTFIWLREAGDRIEKSSNHLADISEKTSAANEDILDKARTIENNAENAAATTEELTSGVNEVSTAAQNVSEIAVEISQEVNITTELTQNGEKSIIEITEIISEAVDKSKQTEKTVAVLAQKAKNIGEIVDTITNITEQTNLLALNAAIEAARAGEAGKGFAVVADEIRKLAEESKKATEQIAVILNEIRNGAAEANKATDETVNVILNVEKSAEEVKEKFEEILERVESINMRVEGLTASAEEQSASTEEMAAASDKTAQMILEISNEITEITREIELESEDMESVSEKSVELSKLVDELNEKLNQFKI</sequence>
<dbReference type="Gene3D" id="6.10.340.10">
    <property type="match status" value="1"/>
</dbReference>
<dbReference type="CDD" id="cd18774">
    <property type="entry name" value="PDC2_HK_sensor"/>
    <property type="match status" value="1"/>
</dbReference>
<keyword evidence="5" id="KW-0812">Transmembrane</keyword>
<keyword evidence="9" id="KW-1185">Reference proteome</keyword>
<dbReference type="AlphaFoldDB" id="H2J3V5"/>
<name>H2J3V5_MARPK</name>
<keyword evidence="5" id="KW-0472">Membrane</keyword>
<evidence type="ECO:0000256" key="3">
    <source>
        <dbReference type="PROSITE-ProRule" id="PRU00284"/>
    </source>
</evidence>
<proteinExistence type="inferred from homology"/>
<comment type="similarity">
    <text evidence="2">Belongs to the methyl-accepting chemotaxis (MCP) protein family.</text>
</comment>
<dbReference type="CDD" id="cd11386">
    <property type="entry name" value="MCP_signal"/>
    <property type="match status" value="1"/>
</dbReference>
<dbReference type="KEGG" id="mpz:Marpi_1452"/>
<dbReference type="STRING" id="443254.Marpi_1452"/>
<dbReference type="eggNOG" id="COG0840">
    <property type="taxonomic scope" value="Bacteria"/>
</dbReference>
<reference evidence="8 9" key="1">
    <citation type="journal article" date="2012" name="J. Bacteriol.">
        <title>Complete Genome Sequence of the Thermophilic, Piezophilic, Heterotrophic Bacterium Marinitoga piezophila KA3.</title>
        <authorList>
            <person name="Lucas S."/>
            <person name="Han J."/>
            <person name="Lapidus A."/>
            <person name="Cheng J.F."/>
            <person name="Goodwin L.A."/>
            <person name="Pitluck S."/>
            <person name="Peters L."/>
            <person name="Mikhailova N."/>
            <person name="Teshima H."/>
            <person name="Detter J.C."/>
            <person name="Han C."/>
            <person name="Tapia R."/>
            <person name="Land M."/>
            <person name="Hauser L."/>
            <person name="Kyrpides N.C."/>
            <person name="Ivanova N."/>
            <person name="Pagani I."/>
            <person name="Vannier P."/>
            <person name="Oger P."/>
            <person name="Bartlett D.H."/>
            <person name="Noll K.M."/>
            <person name="Woyke T."/>
            <person name="Jebbar M."/>
        </authorList>
    </citation>
    <scope>NUCLEOTIDE SEQUENCE [LARGE SCALE GENOMIC DNA]</scope>
    <source>
        <strain evidence="9">DSM 14283 / JCM 11233 / KA3</strain>
    </source>
</reference>
<gene>
    <name evidence="8" type="ordered locus">Marpi_1452</name>
</gene>
<dbReference type="Pfam" id="PF00015">
    <property type="entry name" value="MCPsignal"/>
    <property type="match status" value="1"/>
</dbReference>
<dbReference type="GO" id="GO:0016020">
    <property type="term" value="C:membrane"/>
    <property type="evidence" value="ECO:0007669"/>
    <property type="project" value="InterPro"/>
</dbReference>
<evidence type="ECO:0000259" key="6">
    <source>
        <dbReference type="PROSITE" id="PS50111"/>
    </source>
</evidence>
<keyword evidence="5" id="KW-1133">Transmembrane helix</keyword>
<evidence type="ECO:0000256" key="5">
    <source>
        <dbReference type="SAM" id="Phobius"/>
    </source>
</evidence>
<accession>H2J3V5</accession>
<feature type="domain" description="HAMP" evidence="7">
    <location>
        <begin position="371"/>
        <end position="423"/>
    </location>
</feature>
<dbReference type="PROSITE" id="PS50885">
    <property type="entry name" value="HAMP"/>
    <property type="match status" value="1"/>
</dbReference>
<evidence type="ECO:0000313" key="9">
    <source>
        <dbReference type="Proteomes" id="UP000007161"/>
    </source>
</evidence>
<feature type="coiled-coil region" evidence="4">
    <location>
        <begin position="688"/>
        <end position="722"/>
    </location>
</feature>
<evidence type="ECO:0000256" key="2">
    <source>
        <dbReference type="ARBA" id="ARBA00029447"/>
    </source>
</evidence>
<dbReference type="SMART" id="SM00283">
    <property type="entry name" value="MA"/>
    <property type="match status" value="1"/>
</dbReference>
<dbReference type="InterPro" id="IPR004089">
    <property type="entry name" value="MCPsignal_dom"/>
</dbReference>
<evidence type="ECO:0000313" key="8">
    <source>
        <dbReference type="EMBL" id="AEX85847.1"/>
    </source>
</evidence>
<dbReference type="HOGENOM" id="CLU_000445_107_19_0"/>
<dbReference type="PROSITE" id="PS50111">
    <property type="entry name" value="CHEMOTAXIS_TRANSDUC_2"/>
    <property type="match status" value="1"/>
</dbReference>
<dbReference type="PANTHER" id="PTHR32089:SF112">
    <property type="entry name" value="LYSOZYME-LIKE PROTEIN-RELATED"/>
    <property type="match status" value="1"/>
</dbReference>
<feature type="coiled-coil region" evidence="4">
    <location>
        <begin position="586"/>
        <end position="652"/>
    </location>
</feature>
<dbReference type="SUPFAM" id="SSF58104">
    <property type="entry name" value="Methyl-accepting chemotaxis protein (MCP) signaling domain"/>
    <property type="match status" value="1"/>
</dbReference>
<feature type="transmembrane region" description="Helical" evidence="5">
    <location>
        <begin position="350"/>
        <end position="370"/>
    </location>
</feature>